<evidence type="ECO:0000313" key="2">
    <source>
        <dbReference type="Proteomes" id="UP000246740"/>
    </source>
</evidence>
<evidence type="ECO:0000313" key="1">
    <source>
        <dbReference type="EMBL" id="PWZ01512.1"/>
    </source>
</evidence>
<organism evidence="1 2">
    <name type="scientific">Testicularia cyperi</name>
    <dbReference type="NCBI Taxonomy" id="1882483"/>
    <lineage>
        <taxon>Eukaryota</taxon>
        <taxon>Fungi</taxon>
        <taxon>Dikarya</taxon>
        <taxon>Basidiomycota</taxon>
        <taxon>Ustilaginomycotina</taxon>
        <taxon>Ustilaginomycetes</taxon>
        <taxon>Ustilaginales</taxon>
        <taxon>Anthracoideaceae</taxon>
        <taxon>Testicularia</taxon>
    </lineage>
</organism>
<dbReference type="AlphaFoldDB" id="A0A317XTY9"/>
<sequence>MSFCLAKGGRAALPSQSAYPAFSSISQLWPERPLFLYPSPLCSLEIRAARDSRIPSSASLRHPGCTLICLGSFVSLCCAVCCSLVSGTTKV</sequence>
<proteinExistence type="predicted"/>
<gene>
    <name evidence="1" type="ORF">BCV70DRAFT_75569</name>
</gene>
<dbReference type="EMBL" id="KZ819190">
    <property type="protein sequence ID" value="PWZ01512.1"/>
    <property type="molecule type" value="Genomic_DNA"/>
</dbReference>
<reference evidence="1 2" key="1">
    <citation type="journal article" date="2018" name="Mol. Biol. Evol.">
        <title>Broad Genomic Sampling Reveals a Smut Pathogenic Ancestry of the Fungal Clade Ustilaginomycotina.</title>
        <authorList>
            <person name="Kijpornyongpan T."/>
            <person name="Mondo S.J."/>
            <person name="Barry K."/>
            <person name="Sandor L."/>
            <person name="Lee J."/>
            <person name="Lipzen A."/>
            <person name="Pangilinan J."/>
            <person name="LaButti K."/>
            <person name="Hainaut M."/>
            <person name="Henrissat B."/>
            <person name="Grigoriev I.V."/>
            <person name="Spatafora J.W."/>
            <person name="Aime M.C."/>
        </authorList>
    </citation>
    <scope>NUCLEOTIDE SEQUENCE [LARGE SCALE GENOMIC DNA]</scope>
    <source>
        <strain evidence="1 2">MCA 3645</strain>
    </source>
</reference>
<accession>A0A317XTY9</accession>
<name>A0A317XTY9_9BASI</name>
<protein>
    <submittedName>
        <fullName evidence="1">Uncharacterized protein</fullName>
    </submittedName>
</protein>
<keyword evidence="2" id="KW-1185">Reference proteome</keyword>
<dbReference type="InParanoid" id="A0A317XTY9"/>
<dbReference type="Proteomes" id="UP000246740">
    <property type="component" value="Unassembled WGS sequence"/>
</dbReference>